<sequence>MAVIDQSELANLMRETRQLLGLLQVKFTATLGVSFESVNRWENGRTKPLPVALKQFEYLLYQMGDSGKDLLVKYFSV</sequence>
<dbReference type="Pfam" id="PF01381">
    <property type="entry name" value="HTH_3"/>
    <property type="match status" value="1"/>
</dbReference>
<keyword evidence="3" id="KW-1185">Reference proteome</keyword>
<comment type="caution">
    <text evidence="2">The sequence shown here is derived from an EMBL/GenBank/DDBJ whole genome shotgun (WGS) entry which is preliminary data.</text>
</comment>
<evidence type="ECO:0000313" key="3">
    <source>
        <dbReference type="Proteomes" id="UP000623440"/>
    </source>
</evidence>
<dbReference type="CDD" id="cd00093">
    <property type="entry name" value="HTH_XRE"/>
    <property type="match status" value="1"/>
</dbReference>
<proteinExistence type="predicted"/>
<gene>
    <name evidence="2" type="ORF">H6G97_32820</name>
</gene>
<feature type="domain" description="HTH cro/C1-type" evidence="1">
    <location>
        <begin position="14"/>
        <end position="50"/>
    </location>
</feature>
<dbReference type="SUPFAM" id="SSF47413">
    <property type="entry name" value="lambda repressor-like DNA-binding domains"/>
    <property type="match status" value="1"/>
</dbReference>
<organism evidence="2 3">
    <name type="scientific">Nostoc flagelliforme FACHB-838</name>
    <dbReference type="NCBI Taxonomy" id="2692904"/>
    <lineage>
        <taxon>Bacteria</taxon>
        <taxon>Bacillati</taxon>
        <taxon>Cyanobacteriota</taxon>
        <taxon>Cyanophyceae</taxon>
        <taxon>Nostocales</taxon>
        <taxon>Nostocaceae</taxon>
        <taxon>Nostoc</taxon>
    </lineage>
</organism>
<protein>
    <submittedName>
        <fullName evidence="2">Helix-turn-helix domain-containing protein</fullName>
    </submittedName>
</protein>
<accession>A0ABR8DYR3</accession>
<dbReference type="Proteomes" id="UP000623440">
    <property type="component" value="Unassembled WGS sequence"/>
</dbReference>
<evidence type="ECO:0000313" key="2">
    <source>
        <dbReference type="EMBL" id="MBD2534065.1"/>
    </source>
</evidence>
<evidence type="ECO:0000259" key="1">
    <source>
        <dbReference type="Pfam" id="PF01381"/>
    </source>
</evidence>
<reference evidence="2 3" key="1">
    <citation type="journal article" date="2020" name="ISME J.">
        <title>Comparative genomics reveals insights into cyanobacterial evolution and habitat adaptation.</title>
        <authorList>
            <person name="Chen M.Y."/>
            <person name="Teng W.K."/>
            <person name="Zhao L."/>
            <person name="Hu C.X."/>
            <person name="Zhou Y.K."/>
            <person name="Han B.P."/>
            <person name="Song L.R."/>
            <person name="Shu W.S."/>
        </authorList>
    </citation>
    <scope>NUCLEOTIDE SEQUENCE [LARGE SCALE GENOMIC DNA]</scope>
    <source>
        <strain evidence="2 3">FACHB-838</strain>
    </source>
</reference>
<dbReference type="InterPro" id="IPR010982">
    <property type="entry name" value="Lambda_DNA-bd_dom_sf"/>
</dbReference>
<dbReference type="Gene3D" id="1.10.260.40">
    <property type="entry name" value="lambda repressor-like DNA-binding domains"/>
    <property type="match status" value="1"/>
</dbReference>
<dbReference type="EMBL" id="JACJSI010000132">
    <property type="protein sequence ID" value="MBD2534065.1"/>
    <property type="molecule type" value="Genomic_DNA"/>
</dbReference>
<dbReference type="InterPro" id="IPR001387">
    <property type="entry name" value="Cro/C1-type_HTH"/>
</dbReference>
<name>A0ABR8DYR3_9NOSO</name>